<keyword evidence="1 3" id="KW-0963">Cytoplasm</keyword>
<dbReference type="SUPFAM" id="SSF53927">
    <property type="entry name" value="Cytidine deaminase-like"/>
    <property type="match status" value="1"/>
</dbReference>
<evidence type="ECO:0000313" key="5">
    <source>
        <dbReference type="Proteomes" id="UP000050301"/>
    </source>
</evidence>
<dbReference type="PIRSF" id="PIRSF015626">
    <property type="entry name" value="FdhD"/>
    <property type="match status" value="1"/>
</dbReference>
<evidence type="ECO:0000256" key="1">
    <source>
        <dbReference type="ARBA" id="ARBA00022490"/>
    </source>
</evidence>
<accession>A0A0Q0RI82</accession>
<keyword evidence="2 3" id="KW-0501">Molybdenum cofactor biosynthesis</keyword>
<dbReference type="InterPro" id="IPR003786">
    <property type="entry name" value="FdhD"/>
</dbReference>
<dbReference type="Gene3D" id="3.40.140.10">
    <property type="entry name" value="Cytidine Deaminase, domain 2"/>
    <property type="match status" value="1"/>
</dbReference>
<dbReference type="NCBIfam" id="NF001943">
    <property type="entry name" value="PRK00724.1-2"/>
    <property type="match status" value="1"/>
</dbReference>
<protein>
    <recommendedName>
        <fullName evidence="3">Sulfur carrier protein FdhD</fullName>
    </recommendedName>
</protein>
<reference evidence="4 5" key="1">
    <citation type="submission" date="2015-09" db="EMBL/GenBank/DDBJ databases">
        <title>Heavy metals and arsenic resistance mechanisms in polyextremophilic archaea of the family Ferroplasmaceae.</title>
        <authorList>
            <person name="Bulaev A.G."/>
            <person name="Kanygina A.V."/>
        </authorList>
    </citation>
    <scope>NUCLEOTIDE SEQUENCE [LARGE SCALE GENOMIC DNA]</scope>
    <source>
        <strain evidence="4 5">BH2</strain>
    </source>
</reference>
<feature type="active site" description="Cysteine persulfide intermediate" evidence="3">
    <location>
        <position position="113"/>
    </location>
</feature>
<dbReference type="GO" id="GO:0016783">
    <property type="term" value="F:sulfurtransferase activity"/>
    <property type="evidence" value="ECO:0007669"/>
    <property type="project" value="InterPro"/>
</dbReference>
<gene>
    <name evidence="3" type="primary">fdhD</name>
    <name evidence="4" type="ORF">AOG55_07980</name>
</gene>
<dbReference type="InParanoid" id="A0A0Q0RI82"/>
<keyword evidence="5" id="KW-1185">Reference proteome</keyword>
<evidence type="ECO:0000256" key="3">
    <source>
        <dbReference type="HAMAP-Rule" id="MF_00187"/>
    </source>
</evidence>
<evidence type="ECO:0000313" key="4">
    <source>
        <dbReference type="EMBL" id="KQB35072.1"/>
    </source>
</evidence>
<proteinExistence type="inferred from homology"/>
<dbReference type="Proteomes" id="UP000050301">
    <property type="component" value="Unassembled WGS sequence"/>
</dbReference>
<dbReference type="GO" id="GO:0097163">
    <property type="term" value="F:sulfur carrier activity"/>
    <property type="evidence" value="ECO:0007669"/>
    <property type="project" value="UniProtKB-UniRule"/>
</dbReference>
<dbReference type="GeneID" id="84221081"/>
<evidence type="ECO:0000256" key="2">
    <source>
        <dbReference type="ARBA" id="ARBA00023150"/>
    </source>
</evidence>
<dbReference type="NCBIfam" id="TIGR00129">
    <property type="entry name" value="fdhD_narQ"/>
    <property type="match status" value="1"/>
</dbReference>
<dbReference type="EMBL" id="LKBH01000188">
    <property type="protein sequence ID" value="KQB35072.1"/>
    <property type="molecule type" value="Genomic_DNA"/>
</dbReference>
<comment type="subcellular location">
    <subcellularLocation>
        <location evidence="3">Cytoplasm</location>
    </subcellularLocation>
</comment>
<dbReference type="AlphaFoldDB" id="A0A0Q0RI82"/>
<comment type="function">
    <text evidence="3">Required for formate dehydrogenase (FDH) activity. Acts as a sulfur carrier protein that transfers sulfur from IscS to the molybdenum cofactor prior to its insertion into FDH.</text>
</comment>
<organism evidence="4 5">
    <name type="scientific">Acidiplasma cupricumulans</name>
    <dbReference type="NCBI Taxonomy" id="312540"/>
    <lineage>
        <taxon>Archaea</taxon>
        <taxon>Methanobacteriati</taxon>
        <taxon>Thermoplasmatota</taxon>
        <taxon>Thermoplasmata</taxon>
        <taxon>Thermoplasmatales</taxon>
        <taxon>Ferroplasmaceae</taxon>
        <taxon>Acidiplasma</taxon>
    </lineage>
</organism>
<dbReference type="GO" id="GO:0006777">
    <property type="term" value="P:Mo-molybdopterin cofactor biosynthetic process"/>
    <property type="evidence" value="ECO:0007669"/>
    <property type="project" value="UniProtKB-UniRule"/>
</dbReference>
<dbReference type="HAMAP" id="MF_00187">
    <property type="entry name" value="FdhD"/>
    <property type="match status" value="1"/>
</dbReference>
<feature type="binding site" evidence="3">
    <location>
        <begin position="254"/>
        <end position="259"/>
    </location>
    <ligand>
        <name>Mo-bis(molybdopterin guanine dinucleotide)</name>
        <dbReference type="ChEBI" id="CHEBI:60539"/>
    </ligand>
</feature>
<dbReference type="PANTHER" id="PTHR30592:SF1">
    <property type="entry name" value="SULFUR CARRIER PROTEIN FDHD"/>
    <property type="match status" value="1"/>
</dbReference>
<name>A0A0Q0RI82_9ARCH</name>
<dbReference type="Gene3D" id="3.10.20.10">
    <property type="match status" value="1"/>
</dbReference>
<dbReference type="Pfam" id="PF02634">
    <property type="entry name" value="FdhD-NarQ"/>
    <property type="match status" value="1"/>
</dbReference>
<sequence length="270" mass="30445">MNPYINKKIIKCIDGNKYFTNDYITSEEPLEIRLSDGKNTEPVSVIMRTPVDDFPLAVGFLFDEGMLKIKDFQGVNYDYGAKINEKNNIVIVSVNKIDYDLTNQRNFYVNSSCGVCGKTNIENVFIKNSKFVKIKDRVEHNLISLLPKKMRENQEIFRYTGGIHAAAIFDYNGNLISISEDIGRHNAVDKSIGKLLLNGISRMEDTIMQVSGRASFEIVQKAAMFGISIISSVSAPSSLAVELADTFNITLISFARDNKFNIYTHDERIL</sequence>
<comment type="similarity">
    <text evidence="3">Belongs to the FdhD family.</text>
</comment>
<dbReference type="RefSeq" id="WP_052656705.1">
    <property type="nucleotide sequence ID" value="NZ_LKBH01000188.1"/>
</dbReference>
<dbReference type="GO" id="GO:0005737">
    <property type="term" value="C:cytoplasm"/>
    <property type="evidence" value="ECO:0007669"/>
    <property type="project" value="UniProtKB-SubCell"/>
</dbReference>
<dbReference type="PANTHER" id="PTHR30592">
    <property type="entry name" value="FORMATE DEHYDROGENASE"/>
    <property type="match status" value="1"/>
</dbReference>
<comment type="caution">
    <text evidence="4">The sequence shown here is derived from an EMBL/GenBank/DDBJ whole genome shotgun (WGS) entry which is preliminary data.</text>
</comment>
<dbReference type="InterPro" id="IPR016193">
    <property type="entry name" value="Cytidine_deaminase-like"/>
</dbReference>